<dbReference type="PROSITE" id="PS51689">
    <property type="entry name" value="SAM_RNA_A_N6_MT"/>
    <property type="match status" value="1"/>
</dbReference>
<comment type="similarity">
    <text evidence="7">Belongs to the class I-like SAM-binding methyltransferase superfamily. rRNA adenine N(6)-methyltransferase family. RsmA subfamily.</text>
</comment>
<dbReference type="EMBL" id="CP009043">
    <property type="protein sequence ID" value="AII15516.1"/>
    <property type="molecule type" value="Genomic_DNA"/>
</dbReference>
<dbReference type="Gene3D" id="1.10.8.100">
    <property type="entry name" value="Ribosomal RNA adenine dimethylase-like, domain 2"/>
    <property type="match status" value="1"/>
</dbReference>
<dbReference type="Pfam" id="PF00398">
    <property type="entry name" value="RrnaAD"/>
    <property type="match status" value="1"/>
</dbReference>
<reference evidence="11" key="1">
    <citation type="journal article" date="2014" name="Genome Announc.">
        <title>Complete Genome Sequence of Campylobacter iguaniorum Strain 1485ET, Isolated from a Bearded Dragon (Pogona vitticeps).</title>
        <authorList>
            <person name="Gilbert M.J."/>
            <person name="Miller W.G."/>
            <person name="Yee E."/>
            <person name="Kik M."/>
            <person name="Wagenaar J.A."/>
            <person name="Duim B."/>
        </authorList>
    </citation>
    <scope>NUCLEOTIDE SEQUENCE [LARGE SCALE GENOMIC DNA]</scope>
    <source>
        <strain evidence="11">1485E</strain>
    </source>
</reference>
<dbReference type="HOGENOM" id="CLU_041220_0_2_7"/>
<dbReference type="GO" id="GO:0003723">
    <property type="term" value="F:RNA binding"/>
    <property type="evidence" value="ECO:0007669"/>
    <property type="project" value="UniProtKB-UniRule"/>
</dbReference>
<evidence type="ECO:0000256" key="4">
    <source>
        <dbReference type="ARBA" id="ARBA00022679"/>
    </source>
</evidence>
<dbReference type="eggNOG" id="COG0030">
    <property type="taxonomic scope" value="Bacteria"/>
</dbReference>
<name>A0A076FC39_9BACT</name>
<evidence type="ECO:0000256" key="7">
    <source>
        <dbReference type="HAMAP-Rule" id="MF_00607"/>
    </source>
</evidence>
<evidence type="ECO:0000256" key="2">
    <source>
        <dbReference type="ARBA" id="ARBA00022552"/>
    </source>
</evidence>
<evidence type="ECO:0000313" key="11">
    <source>
        <dbReference type="Proteomes" id="UP000028486"/>
    </source>
</evidence>
<proteinExistence type="inferred from homology"/>
<keyword evidence="4 7" id="KW-0808">Transferase</keyword>
<evidence type="ECO:0000313" key="10">
    <source>
        <dbReference type="EMBL" id="AII15516.1"/>
    </source>
</evidence>
<dbReference type="AlphaFoldDB" id="A0A076FC39"/>
<dbReference type="KEGG" id="caj:CIG1485E_1707"/>
<comment type="catalytic activity">
    <reaction evidence="7">
        <text>adenosine(1518)/adenosine(1519) in 16S rRNA + 4 S-adenosyl-L-methionine = N(6)-dimethyladenosine(1518)/N(6)-dimethyladenosine(1519) in 16S rRNA + 4 S-adenosyl-L-homocysteine + 4 H(+)</text>
        <dbReference type="Rhea" id="RHEA:19609"/>
        <dbReference type="Rhea" id="RHEA-COMP:10232"/>
        <dbReference type="Rhea" id="RHEA-COMP:10233"/>
        <dbReference type="ChEBI" id="CHEBI:15378"/>
        <dbReference type="ChEBI" id="CHEBI:57856"/>
        <dbReference type="ChEBI" id="CHEBI:59789"/>
        <dbReference type="ChEBI" id="CHEBI:74411"/>
        <dbReference type="ChEBI" id="CHEBI:74493"/>
        <dbReference type="EC" id="2.1.1.182"/>
    </reaction>
</comment>
<accession>A0A076FC39</accession>
<feature type="binding site" evidence="7 8">
    <location>
        <position position="37"/>
    </location>
    <ligand>
        <name>S-adenosyl-L-methionine</name>
        <dbReference type="ChEBI" id="CHEBI:59789"/>
    </ligand>
</feature>
<gene>
    <name evidence="7 10" type="primary">rsmA</name>
    <name evidence="7" type="synonym">ksgA</name>
    <name evidence="10" type="ORF">CIG1485E_1707</name>
</gene>
<dbReference type="SMART" id="SM00650">
    <property type="entry name" value="rADc"/>
    <property type="match status" value="1"/>
</dbReference>
<evidence type="ECO:0000256" key="5">
    <source>
        <dbReference type="ARBA" id="ARBA00022691"/>
    </source>
</evidence>
<dbReference type="InterPro" id="IPR029063">
    <property type="entry name" value="SAM-dependent_MTases_sf"/>
</dbReference>
<evidence type="ECO:0000259" key="9">
    <source>
        <dbReference type="SMART" id="SM00650"/>
    </source>
</evidence>
<keyword evidence="6 7" id="KW-0694">RNA-binding</keyword>
<feature type="binding site" evidence="7 8">
    <location>
        <position position="104"/>
    </location>
    <ligand>
        <name>S-adenosyl-L-methionine</name>
        <dbReference type="ChEBI" id="CHEBI:59789"/>
    </ligand>
</feature>
<organism evidence="10 11">
    <name type="scientific">Campylobacter iguaniorum</name>
    <dbReference type="NCBI Taxonomy" id="1244531"/>
    <lineage>
        <taxon>Bacteria</taxon>
        <taxon>Pseudomonadati</taxon>
        <taxon>Campylobacterota</taxon>
        <taxon>Epsilonproteobacteria</taxon>
        <taxon>Campylobacterales</taxon>
        <taxon>Campylobacteraceae</taxon>
        <taxon>Campylobacter</taxon>
    </lineage>
</organism>
<feature type="binding site" evidence="7 8">
    <location>
        <position position="58"/>
    </location>
    <ligand>
        <name>S-adenosyl-L-methionine</name>
        <dbReference type="ChEBI" id="CHEBI:59789"/>
    </ligand>
</feature>
<sequence>MIKAKKKFGQNFLQDESIKNKIIESIPNGVKRIVEIGPGLGDLTQKLVKTNSQIDCFEIDGELYEILVDKFQDEISSKKLSISNCDALNAWDKISSSEYFLVANLPYYVATNMILKAIDDPNCKGLVVMIQKEVAIKFSAKDRDKEFSSLAILAALKGKCELLFDVPSTAFNPPPKVVSSVIRLVKDMDLSLDLDYAEFKNFLKAAFSAPRKTLLKNLSSLQSKEMLENLFAKFELNPTIRPHELSVALYLKIFKEATNERREQRKISCGKISYE</sequence>
<keyword evidence="11" id="KW-1185">Reference proteome</keyword>
<keyword evidence="2 7" id="KW-0698">rRNA processing</keyword>
<comment type="subcellular location">
    <subcellularLocation>
        <location evidence="7">Cytoplasm</location>
    </subcellularLocation>
</comment>
<dbReference type="InterPro" id="IPR011530">
    <property type="entry name" value="rRNA_adenine_dimethylase"/>
</dbReference>
<comment type="function">
    <text evidence="7">Specifically dimethylates two adjacent adenosines (A1518 and A1519) in the loop of a conserved hairpin near the 3'-end of 16S rRNA in the 30S particle. May play a critical role in biogenesis of 30S subunits.</text>
</comment>
<feature type="domain" description="Ribosomal RNA adenine methylase transferase N-terminal" evidence="9">
    <location>
        <begin position="18"/>
        <end position="188"/>
    </location>
</feature>
<dbReference type="PANTHER" id="PTHR11727:SF7">
    <property type="entry name" value="DIMETHYLADENOSINE TRANSFERASE-RELATED"/>
    <property type="match status" value="1"/>
</dbReference>
<dbReference type="EC" id="2.1.1.182" evidence="7"/>
<evidence type="ECO:0000256" key="8">
    <source>
        <dbReference type="PROSITE-ProRule" id="PRU01026"/>
    </source>
</evidence>
<dbReference type="InterPro" id="IPR001737">
    <property type="entry name" value="KsgA/Erm"/>
</dbReference>
<dbReference type="NCBIfam" id="TIGR00755">
    <property type="entry name" value="ksgA"/>
    <property type="match status" value="1"/>
</dbReference>
<feature type="binding site" evidence="7 8">
    <location>
        <position position="86"/>
    </location>
    <ligand>
        <name>S-adenosyl-L-methionine</name>
        <dbReference type="ChEBI" id="CHEBI:59789"/>
    </ligand>
</feature>
<dbReference type="InterPro" id="IPR020598">
    <property type="entry name" value="rRNA_Ade_methylase_Trfase_N"/>
</dbReference>
<dbReference type="GO" id="GO:0052908">
    <property type="term" value="F:16S rRNA (adenine(1518)-N(6)/adenine(1519)-N(6))-dimethyltransferase activity"/>
    <property type="evidence" value="ECO:0007669"/>
    <property type="project" value="UniProtKB-EC"/>
</dbReference>
<dbReference type="InterPro" id="IPR023165">
    <property type="entry name" value="rRNA_Ade_diMease-like_C"/>
</dbReference>
<dbReference type="HAMAP" id="MF_00607">
    <property type="entry name" value="16SrRNA_methyltr_A"/>
    <property type="match status" value="1"/>
</dbReference>
<dbReference type="Proteomes" id="UP000028486">
    <property type="component" value="Chromosome"/>
</dbReference>
<keyword evidence="3 7" id="KW-0489">Methyltransferase</keyword>
<evidence type="ECO:0000256" key="1">
    <source>
        <dbReference type="ARBA" id="ARBA00022490"/>
    </source>
</evidence>
<dbReference type="Gene3D" id="3.40.50.150">
    <property type="entry name" value="Vaccinia Virus protein VP39"/>
    <property type="match status" value="1"/>
</dbReference>
<dbReference type="InterPro" id="IPR020596">
    <property type="entry name" value="rRNA_Ade_Mease_Trfase_CS"/>
</dbReference>
<dbReference type="PANTHER" id="PTHR11727">
    <property type="entry name" value="DIMETHYLADENOSINE TRANSFERASE"/>
    <property type="match status" value="1"/>
</dbReference>
<dbReference type="OrthoDB" id="9814755at2"/>
<dbReference type="RefSeq" id="WP_038455428.1">
    <property type="nucleotide sequence ID" value="NZ_CP009043.1"/>
</dbReference>
<evidence type="ECO:0000256" key="3">
    <source>
        <dbReference type="ARBA" id="ARBA00022603"/>
    </source>
</evidence>
<dbReference type="GO" id="GO:0005829">
    <property type="term" value="C:cytosol"/>
    <property type="evidence" value="ECO:0007669"/>
    <property type="project" value="TreeGrafter"/>
</dbReference>
<keyword evidence="5 7" id="KW-0949">S-adenosyl-L-methionine</keyword>
<dbReference type="PROSITE" id="PS01131">
    <property type="entry name" value="RRNA_A_DIMETH"/>
    <property type="match status" value="1"/>
</dbReference>
<feature type="binding site" evidence="7 8">
    <location>
        <position position="11"/>
    </location>
    <ligand>
        <name>S-adenosyl-L-methionine</name>
        <dbReference type="ChEBI" id="CHEBI:59789"/>
    </ligand>
</feature>
<protein>
    <recommendedName>
        <fullName evidence="7">Ribosomal RNA small subunit methyltransferase A</fullName>
        <ecNumber evidence="7">2.1.1.182</ecNumber>
    </recommendedName>
    <alternativeName>
        <fullName evidence="7">16S rRNA (adenine(1518)-N(6)/adenine(1519)-N(6))-dimethyltransferase</fullName>
    </alternativeName>
    <alternativeName>
        <fullName evidence="7">16S rRNA dimethyladenosine transferase</fullName>
    </alternativeName>
    <alternativeName>
        <fullName evidence="7">16S rRNA dimethylase</fullName>
    </alternativeName>
    <alternativeName>
        <fullName evidence="7">S-adenosylmethionine-6-N', N'-adenosyl(rRNA) dimethyltransferase</fullName>
    </alternativeName>
</protein>
<feature type="binding site" evidence="7 8">
    <location>
        <position position="13"/>
    </location>
    <ligand>
        <name>S-adenosyl-L-methionine</name>
        <dbReference type="ChEBI" id="CHEBI:59789"/>
    </ligand>
</feature>
<keyword evidence="1 7" id="KW-0963">Cytoplasm</keyword>
<dbReference type="SUPFAM" id="SSF53335">
    <property type="entry name" value="S-adenosyl-L-methionine-dependent methyltransferases"/>
    <property type="match status" value="1"/>
</dbReference>
<dbReference type="STRING" id="1244531.CIG2463D_1888"/>
<evidence type="ECO:0000256" key="6">
    <source>
        <dbReference type="ARBA" id="ARBA00022884"/>
    </source>
</evidence>